<comment type="caution">
    <text evidence="2">The sequence shown here is derived from an EMBL/GenBank/DDBJ whole genome shotgun (WGS) entry which is preliminary data.</text>
</comment>
<dbReference type="SUPFAM" id="SSF53448">
    <property type="entry name" value="Nucleotide-diphospho-sugar transferases"/>
    <property type="match status" value="1"/>
</dbReference>
<evidence type="ECO:0000313" key="3">
    <source>
        <dbReference type="Proteomes" id="UP000490922"/>
    </source>
</evidence>
<proteinExistence type="predicted"/>
<dbReference type="RefSeq" id="WP_151106216.1">
    <property type="nucleotide sequence ID" value="NZ_WAEM01000001.1"/>
</dbReference>
<keyword evidence="2" id="KW-0808">Transferase</keyword>
<name>A0A7J5AKJ2_9FLAO</name>
<dbReference type="OrthoDB" id="761861at2"/>
<dbReference type="AlphaFoldDB" id="A0A7J5AKJ2"/>
<sequence length="295" mass="34594">MLSILIPTYNYKILPLVSEIHKQASSAKIEFEIICIDDASPSFVTENEIINSLINSRYEVLDSNIGRSKIRNLLAKKARYDWLLFLDADVLPINKYYISEYIKHIDIEEKVVYGGILYQKEEPEKSKILRWTYGKSREALTCEIRNKNPYLSFLTLNFLIRKSVFEKVAFNETIPNLRHEDTLFSYNLMQKKIKIEHINNPVYHLGLDNFNIAIKKEHEALLALKHLIDHQLIEADYLRISKLMSKIKDFKLLFAISFFFKKAQLSLLKNLSGKSPSLFIYDLYRLGYLCNLENK</sequence>
<dbReference type="InterPro" id="IPR001173">
    <property type="entry name" value="Glyco_trans_2-like"/>
</dbReference>
<dbReference type="InterPro" id="IPR029044">
    <property type="entry name" value="Nucleotide-diphossugar_trans"/>
</dbReference>
<dbReference type="Proteomes" id="UP000490922">
    <property type="component" value="Unassembled WGS sequence"/>
</dbReference>
<keyword evidence="3" id="KW-1185">Reference proteome</keyword>
<dbReference type="PANTHER" id="PTHR43685:SF2">
    <property type="entry name" value="GLYCOSYLTRANSFERASE 2-LIKE DOMAIN-CONTAINING PROTEIN"/>
    <property type="match status" value="1"/>
</dbReference>
<dbReference type="EMBL" id="WAEM01000001">
    <property type="protein sequence ID" value="KAB1158023.1"/>
    <property type="molecule type" value="Genomic_DNA"/>
</dbReference>
<evidence type="ECO:0000313" key="2">
    <source>
        <dbReference type="EMBL" id="KAB1158023.1"/>
    </source>
</evidence>
<feature type="domain" description="Glycosyltransferase 2-like" evidence="1">
    <location>
        <begin position="3"/>
        <end position="167"/>
    </location>
</feature>
<dbReference type="Pfam" id="PF00535">
    <property type="entry name" value="Glycos_transf_2"/>
    <property type="match status" value="1"/>
</dbReference>
<dbReference type="Gene3D" id="3.90.550.10">
    <property type="entry name" value="Spore Coat Polysaccharide Biosynthesis Protein SpsA, Chain A"/>
    <property type="match status" value="1"/>
</dbReference>
<dbReference type="CDD" id="cd00761">
    <property type="entry name" value="Glyco_tranf_GTA_type"/>
    <property type="match status" value="1"/>
</dbReference>
<dbReference type="InterPro" id="IPR050834">
    <property type="entry name" value="Glycosyltransf_2"/>
</dbReference>
<accession>A0A7J5AKJ2</accession>
<reference evidence="2 3" key="1">
    <citation type="submission" date="2019-09" db="EMBL/GenBank/DDBJ databases">
        <title>Flavobacterium sp. nov., isolated from glacier ice.</title>
        <authorList>
            <person name="Liu Q."/>
        </authorList>
    </citation>
    <scope>NUCLEOTIDE SEQUENCE [LARGE SCALE GENOMIC DNA]</scope>
    <source>
        <strain evidence="2 3">NBRC 112527</strain>
    </source>
</reference>
<evidence type="ECO:0000259" key="1">
    <source>
        <dbReference type="Pfam" id="PF00535"/>
    </source>
</evidence>
<dbReference type="PANTHER" id="PTHR43685">
    <property type="entry name" value="GLYCOSYLTRANSFERASE"/>
    <property type="match status" value="1"/>
</dbReference>
<gene>
    <name evidence="2" type="ORF">F6464_02775</name>
</gene>
<dbReference type="GO" id="GO:0016740">
    <property type="term" value="F:transferase activity"/>
    <property type="evidence" value="ECO:0007669"/>
    <property type="project" value="UniProtKB-KW"/>
</dbReference>
<organism evidence="2 3">
    <name type="scientific">Flavobacterium luteum</name>
    <dbReference type="NCBI Taxonomy" id="2026654"/>
    <lineage>
        <taxon>Bacteria</taxon>
        <taxon>Pseudomonadati</taxon>
        <taxon>Bacteroidota</taxon>
        <taxon>Flavobacteriia</taxon>
        <taxon>Flavobacteriales</taxon>
        <taxon>Flavobacteriaceae</taxon>
        <taxon>Flavobacterium</taxon>
    </lineage>
</organism>
<protein>
    <submittedName>
        <fullName evidence="2">Glycosyltransferase family 2 protein</fullName>
    </submittedName>
</protein>